<sequence length="307" mass="34290">MSVSLCDMTITPAPGGFDEFEMYQVLERACAKAGLDSRDARLLRGHTNAVLLLEKEQVVAKIARKGTDVESVARTVTFVRWLIEAGFPTAPLHPCDQPLIVDGHSVTFWTYLPQPEHPVAAGQLAGPLKALHSLPPPPIALAEHDNIRAIRRSLTAITCLPAAAIRYMEEEADRLEGALWGVDFALPPGLMQGDPQHRNALHTTDGSAVLCDWDTVAHGQPEWDLVTVEVHCRRFGYGQAHYQAFASTYGWDVTKYAGYSVLRDIRELRMITTNARKVRHAPESLSEIRRRFDGLRRRDTQLPWNIL</sequence>
<dbReference type="Gene3D" id="3.90.1200.10">
    <property type="match status" value="1"/>
</dbReference>
<dbReference type="InterPro" id="IPR002575">
    <property type="entry name" value="Aminoglycoside_PTrfase"/>
</dbReference>
<protein>
    <submittedName>
        <fullName evidence="2">Aminoglycoside phosphotransferase</fullName>
    </submittedName>
</protein>
<dbReference type="SUPFAM" id="SSF56112">
    <property type="entry name" value="Protein kinase-like (PK-like)"/>
    <property type="match status" value="1"/>
</dbReference>
<comment type="caution">
    <text evidence="2">The sequence shown here is derived from an EMBL/GenBank/DDBJ whole genome shotgun (WGS) entry which is preliminary data.</text>
</comment>
<reference evidence="2 3" key="1">
    <citation type="submission" date="2020-05" db="EMBL/GenBank/DDBJ databases">
        <title>Whole genome shotgun sequence of Streptomyces microflavus NBRC 13062.</title>
        <authorList>
            <person name="Komaki H."/>
            <person name="Tamura T."/>
        </authorList>
    </citation>
    <scope>NUCLEOTIDE SEQUENCE [LARGE SCALE GENOMIC DNA]</scope>
    <source>
        <strain evidence="2 3">NBRC 13062</strain>
    </source>
</reference>
<name>A0A7J0CI41_STRMI</name>
<evidence type="ECO:0000313" key="3">
    <source>
        <dbReference type="Proteomes" id="UP000498740"/>
    </source>
</evidence>
<dbReference type="Pfam" id="PF01636">
    <property type="entry name" value="APH"/>
    <property type="match status" value="1"/>
</dbReference>
<keyword evidence="2" id="KW-0808">Transferase</keyword>
<evidence type="ECO:0000259" key="1">
    <source>
        <dbReference type="Pfam" id="PF01636"/>
    </source>
</evidence>
<dbReference type="Proteomes" id="UP000498740">
    <property type="component" value="Unassembled WGS sequence"/>
</dbReference>
<dbReference type="GO" id="GO:0016740">
    <property type="term" value="F:transferase activity"/>
    <property type="evidence" value="ECO:0007669"/>
    <property type="project" value="UniProtKB-KW"/>
</dbReference>
<dbReference type="InterPro" id="IPR011009">
    <property type="entry name" value="Kinase-like_dom_sf"/>
</dbReference>
<accession>A0A7J0CI41</accession>
<proteinExistence type="predicted"/>
<dbReference type="AlphaFoldDB" id="A0A7J0CI41"/>
<dbReference type="EMBL" id="BLWD01000001">
    <property type="protein sequence ID" value="GFN02126.1"/>
    <property type="molecule type" value="Genomic_DNA"/>
</dbReference>
<gene>
    <name evidence="2" type="ORF">Smic_06820</name>
</gene>
<organism evidence="2 3">
    <name type="scientific">Streptomyces microflavus</name>
    <name type="common">Streptomyces lipmanii</name>
    <dbReference type="NCBI Taxonomy" id="1919"/>
    <lineage>
        <taxon>Bacteria</taxon>
        <taxon>Bacillati</taxon>
        <taxon>Actinomycetota</taxon>
        <taxon>Actinomycetes</taxon>
        <taxon>Kitasatosporales</taxon>
        <taxon>Streptomycetaceae</taxon>
        <taxon>Streptomyces</taxon>
    </lineage>
</organism>
<evidence type="ECO:0000313" key="2">
    <source>
        <dbReference type="EMBL" id="GFN02126.1"/>
    </source>
</evidence>
<feature type="domain" description="Aminoglycoside phosphotransferase" evidence="1">
    <location>
        <begin position="44"/>
        <end position="253"/>
    </location>
</feature>